<accession>X1RAC0</accession>
<dbReference type="GO" id="GO:0004853">
    <property type="term" value="F:uroporphyrinogen decarboxylase activity"/>
    <property type="evidence" value="ECO:0007669"/>
    <property type="project" value="InterPro"/>
</dbReference>
<proteinExistence type="predicted"/>
<dbReference type="InterPro" id="IPR000257">
    <property type="entry name" value="Uroporphyrinogen_deCOase"/>
</dbReference>
<evidence type="ECO:0000313" key="2">
    <source>
        <dbReference type="EMBL" id="GAI52529.1"/>
    </source>
</evidence>
<dbReference type="Gene3D" id="3.20.20.210">
    <property type="match status" value="1"/>
</dbReference>
<feature type="domain" description="Uroporphyrinogen decarboxylase (URO-D)" evidence="1">
    <location>
        <begin position="52"/>
        <end position="230"/>
    </location>
</feature>
<dbReference type="PANTHER" id="PTHR47099:SF1">
    <property type="entry name" value="METHYLCOBAMIDE:COM METHYLTRANSFERASE MTBA"/>
    <property type="match status" value="1"/>
</dbReference>
<reference evidence="2" key="1">
    <citation type="journal article" date="2014" name="Front. Microbiol.">
        <title>High frequency of phylogenetically diverse reductive dehalogenase-homologous genes in deep subseafloor sedimentary metagenomes.</title>
        <authorList>
            <person name="Kawai M."/>
            <person name="Futagami T."/>
            <person name="Toyoda A."/>
            <person name="Takaki Y."/>
            <person name="Nishi S."/>
            <person name="Hori S."/>
            <person name="Arai W."/>
            <person name="Tsubouchi T."/>
            <person name="Morono Y."/>
            <person name="Uchiyama I."/>
            <person name="Ito T."/>
            <person name="Fujiyama A."/>
            <person name="Inagaki F."/>
            <person name="Takami H."/>
        </authorList>
    </citation>
    <scope>NUCLEOTIDE SEQUENCE</scope>
    <source>
        <strain evidence="2">Expedition CK06-06</strain>
    </source>
</reference>
<evidence type="ECO:0000259" key="1">
    <source>
        <dbReference type="Pfam" id="PF01208"/>
    </source>
</evidence>
<dbReference type="EMBL" id="BARV01036301">
    <property type="protein sequence ID" value="GAI52529.1"/>
    <property type="molecule type" value="Genomic_DNA"/>
</dbReference>
<name>X1RAC0_9ZZZZ</name>
<comment type="caution">
    <text evidence="2">The sequence shown here is derived from an EMBL/GenBank/DDBJ whole genome shotgun (WGS) entry which is preliminary data.</text>
</comment>
<dbReference type="PANTHER" id="PTHR47099">
    <property type="entry name" value="METHYLCOBAMIDE:COM METHYLTRANSFERASE MTBA"/>
    <property type="match status" value="1"/>
</dbReference>
<dbReference type="Pfam" id="PF01208">
    <property type="entry name" value="URO-D"/>
    <property type="match status" value="1"/>
</dbReference>
<feature type="non-terminal residue" evidence="2">
    <location>
        <position position="230"/>
    </location>
</feature>
<dbReference type="AlphaFoldDB" id="X1RAC0"/>
<dbReference type="GO" id="GO:0006779">
    <property type="term" value="P:porphyrin-containing compound biosynthetic process"/>
    <property type="evidence" value="ECO:0007669"/>
    <property type="project" value="InterPro"/>
</dbReference>
<organism evidence="2">
    <name type="scientific">marine sediment metagenome</name>
    <dbReference type="NCBI Taxonomy" id="412755"/>
    <lineage>
        <taxon>unclassified sequences</taxon>
        <taxon>metagenomes</taxon>
        <taxon>ecological metagenomes</taxon>
    </lineage>
</organism>
<sequence>LIFAQPSVGDYQWPDPQDPRRWTDFGEKVEAAGNRFVLMDIGFSLFERAWTMRGMVNLMIDMYQHPAFVAELLDYIVQFNLDLIEKGCTYNIDGVRFGDDWGQQQGMLMGPVLWRRFIKPPLRQMYGAVKDAGLKVFIHSCGNIVEVLPDLIELGVDVFNPFQPEVMDVYQTKRHYGDQLTFWGGISTQQLLPYGTPEQVKAEARQLIREIGRDGGYIIAPAHDIPKDVP</sequence>
<dbReference type="SUPFAM" id="SSF51726">
    <property type="entry name" value="UROD/MetE-like"/>
    <property type="match status" value="1"/>
</dbReference>
<protein>
    <recommendedName>
        <fullName evidence="1">Uroporphyrinogen decarboxylase (URO-D) domain-containing protein</fullName>
    </recommendedName>
</protein>
<feature type="non-terminal residue" evidence="2">
    <location>
        <position position="1"/>
    </location>
</feature>
<dbReference type="InterPro" id="IPR052024">
    <property type="entry name" value="Methanogen_methyltrans"/>
</dbReference>
<gene>
    <name evidence="2" type="ORF">S06H3_56439</name>
</gene>
<dbReference type="InterPro" id="IPR038071">
    <property type="entry name" value="UROD/MetE-like_sf"/>
</dbReference>